<dbReference type="Proteomes" id="UP000290602">
    <property type="component" value="Unassembled WGS sequence"/>
</dbReference>
<dbReference type="CDD" id="cd01109">
    <property type="entry name" value="HTH_YyaN"/>
    <property type="match status" value="1"/>
</dbReference>
<proteinExistence type="predicted"/>
<dbReference type="PROSITE" id="PS50937">
    <property type="entry name" value="HTH_MERR_2"/>
    <property type="match status" value="1"/>
</dbReference>
<accession>A0A4Q0VJD3</accession>
<sequence length="139" mass="16204">MAYRIQEVAQKCHLSTYSIRYYHDHGMLPFVQRDAHNNRVFHDIDLEWLNLIKCLRQTGMPLKRIRHYLDLVQQGDTTIPERYAIMQAQQAQAQQELATTQAHLAIITHKVDHYHDILATGQPDSFVPQDLPTTKSVSR</sequence>
<dbReference type="Gene3D" id="1.10.1660.10">
    <property type="match status" value="1"/>
</dbReference>
<comment type="caution">
    <text evidence="2">The sequence shown here is derived from an EMBL/GenBank/DDBJ whole genome shotgun (WGS) entry which is preliminary data.</text>
</comment>
<evidence type="ECO:0000256" key="1">
    <source>
        <dbReference type="ARBA" id="ARBA00023125"/>
    </source>
</evidence>
<dbReference type="SMART" id="SM00422">
    <property type="entry name" value="HTH_MERR"/>
    <property type="match status" value="1"/>
</dbReference>
<keyword evidence="3" id="KW-1185">Reference proteome</keyword>
<dbReference type="PANTHER" id="PTHR30204">
    <property type="entry name" value="REDOX-CYCLING DRUG-SENSING TRANSCRIPTIONAL ACTIVATOR SOXR"/>
    <property type="match status" value="1"/>
</dbReference>
<dbReference type="Pfam" id="PF13411">
    <property type="entry name" value="MerR_1"/>
    <property type="match status" value="1"/>
</dbReference>
<keyword evidence="1" id="KW-0238">DNA-binding</keyword>
<reference evidence="2 3" key="1">
    <citation type="submission" date="2018-08" db="EMBL/GenBank/DDBJ databases">
        <title>Lactobacillus suantsai sp. nov., isolated from traditional fermented suan-tsai in Taiwan.</title>
        <authorList>
            <person name="Huang C.-H."/>
        </authorList>
    </citation>
    <scope>NUCLEOTIDE SEQUENCE [LARGE SCALE GENOMIC DNA]</scope>
    <source>
        <strain evidence="2 3">BCRC 12945</strain>
    </source>
</reference>
<dbReference type="RefSeq" id="WP_129032181.1">
    <property type="nucleotide sequence ID" value="NZ_CP059603.1"/>
</dbReference>
<name>A0A4Q0VJD3_9LACO</name>
<organism evidence="2 3">
    <name type="scientific">Levilactobacillus suantsaii</name>
    <dbReference type="NCBI Taxonomy" id="2292255"/>
    <lineage>
        <taxon>Bacteria</taxon>
        <taxon>Bacillati</taxon>
        <taxon>Bacillota</taxon>
        <taxon>Bacilli</taxon>
        <taxon>Lactobacillales</taxon>
        <taxon>Lactobacillaceae</taxon>
        <taxon>Levilactobacillus</taxon>
    </lineage>
</organism>
<evidence type="ECO:0000313" key="3">
    <source>
        <dbReference type="Proteomes" id="UP000290602"/>
    </source>
</evidence>
<dbReference type="InterPro" id="IPR009061">
    <property type="entry name" value="DNA-bd_dom_put_sf"/>
</dbReference>
<dbReference type="PANTHER" id="PTHR30204:SF82">
    <property type="entry name" value="TRANSCRIPTIONAL REGULATOR, MERR FAMILY"/>
    <property type="match status" value="1"/>
</dbReference>
<dbReference type="EMBL" id="QXIL01000007">
    <property type="protein sequence ID" value="RXI78889.1"/>
    <property type="molecule type" value="Genomic_DNA"/>
</dbReference>
<dbReference type="OrthoDB" id="9811174at2"/>
<dbReference type="GO" id="GO:0003677">
    <property type="term" value="F:DNA binding"/>
    <property type="evidence" value="ECO:0007669"/>
    <property type="project" value="UniProtKB-KW"/>
</dbReference>
<protein>
    <submittedName>
        <fullName evidence="2">MerR family transcriptional regulator</fullName>
    </submittedName>
</protein>
<evidence type="ECO:0000313" key="2">
    <source>
        <dbReference type="EMBL" id="RXI78889.1"/>
    </source>
</evidence>
<dbReference type="GO" id="GO:0003700">
    <property type="term" value="F:DNA-binding transcription factor activity"/>
    <property type="evidence" value="ECO:0007669"/>
    <property type="project" value="InterPro"/>
</dbReference>
<dbReference type="SUPFAM" id="SSF46955">
    <property type="entry name" value="Putative DNA-binding domain"/>
    <property type="match status" value="1"/>
</dbReference>
<dbReference type="AlphaFoldDB" id="A0A4Q0VJD3"/>
<dbReference type="InterPro" id="IPR000551">
    <property type="entry name" value="MerR-type_HTH_dom"/>
</dbReference>
<gene>
    <name evidence="2" type="ORF">DXH47_05075</name>
</gene>
<dbReference type="InterPro" id="IPR047057">
    <property type="entry name" value="MerR_fam"/>
</dbReference>